<sequence>MRNWTAGELSGLLCEFLKREHAALAACHGQNVEADWIPLARALAIRLSEAPGMSLATSPLKTRFLLREQIGAWLIGTALEADAAVTVHIVLPESWNTQRVLAYLFRHEIAPMHHVTAALRSHSVPLAAGTDMEIAEERLING</sequence>
<comment type="caution">
    <text evidence="1">The sequence shown here is derived from an EMBL/GenBank/DDBJ whole genome shotgun (WGS) entry which is preliminary data.</text>
</comment>
<dbReference type="AlphaFoldDB" id="F5R778"/>
<gene>
    <name evidence="1" type="ORF">METUNv1_00183</name>
</gene>
<protein>
    <submittedName>
        <fullName evidence="1">Uncharacterized protein</fullName>
    </submittedName>
</protein>
<keyword evidence="2" id="KW-1185">Reference proteome</keyword>
<evidence type="ECO:0000313" key="2">
    <source>
        <dbReference type="Proteomes" id="UP000005019"/>
    </source>
</evidence>
<proteinExistence type="predicted"/>
<evidence type="ECO:0000313" key="1">
    <source>
        <dbReference type="EMBL" id="EGK73553.1"/>
    </source>
</evidence>
<accession>F5R778</accession>
<dbReference type="EMBL" id="AFHG01000028">
    <property type="protein sequence ID" value="EGK73553.1"/>
    <property type="molecule type" value="Genomic_DNA"/>
</dbReference>
<dbReference type="Proteomes" id="UP000005019">
    <property type="component" value="Unassembled WGS sequence"/>
</dbReference>
<organism evidence="1 2">
    <name type="scientific">Methyloversatilis universalis (strain ATCC BAA-1314 / DSM 25237 / JCM 13912 / CCUG 52030 / FAM5)</name>
    <dbReference type="NCBI Taxonomy" id="1000565"/>
    <lineage>
        <taxon>Bacteria</taxon>
        <taxon>Pseudomonadati</taxon>
        <taxon>Pseudomonadota</taxon>
        <taxon>Betaproteobacteria</taxon>
        <taxon>Nitrosomonadales</taxon>
        <taxon>Sterolibacteriaceae</taxon>
        <taxon>Methyloversatilis</taxon>
    </lineage>
</organism>
<name>F5R778_METUF</name>
<reference evidence="1 2" key="1">
    <citation type="journal article" date="2011" name="J. Bacteriol.">
        <title>Genome sequence of Methyloversatilis universalis FAM5T, a methylotrophic representative of the order Rhodocyclales.</title>
        <authorList>
            <person name="Kittichotirat W."/>
            <person name="Good N.M."/>
            <person name="Hall R."/>
            <person name="Bringel F."/>
            <person name="Lajus A."/>
            <person name="Medigue C."/>
            <person name="Smalley N.E."/>
            <person name="Beck D."/>
            <person name="Bumgarner R."/>
            <person name="Vuilleumier S."/>
            <person name="Kalyuzhnaya M.G."/>
        </authorList>
    </citation>
    <scope>NUCLEOTIDE SEQUENCE [LARGE SCALE GENOMIC DNA]</scope>
    <source>
        <strain evidence="2">ATCC BAA-1314 / JCM 13912 / FAM5</strain>
    </source>
</reference>